<dbReference type="GO" id="GO:0000146">
    <property type="term" value="F:microfilament motor activity"/>
    <property type="evidence" value="ECO:0007669"/>
    <property type="project" value="TreeGrafter"/>
</dbReference>
<proteinExistence type="predicted"/>
<dbReference type="Gene3D" id="1.25.40.20">
    <property type="entry name" value="Ankyrin repeat-containing domain"/>
    <property type="match status" value="1"/>
</dbReference>
<dbReference type="GO" id="GO:0051015">
    <property type="term" value="F:actin filament binding"/>
    <property type="evidence" value="ECO:0007669"/>
    <property type="project" value="TreeGrafter"/>
</dbReference>
<feature type="compositionally biased region" description="Low complexity" evidence="2">
    <location>
        <begin position="758"/>
        <end position="772"/>
    </location>
</feature>
<evidence type="ECO:0000256" key="1">
    <source>
        <dbReference type="SAM" id="Coils"/>
    </source>
</evidence>
<accession>A0A7S2EB96</accession>
<evidence type="ECO:0000313" key="3">
    <source>
        <dbReference type="EMBL" id="CAD9326440.1"/>
    </source>
</evidence>
<feature type="region of interest" description="Disordered" evidence="2">
    <location>
        <begin position="753"/>
        <end position="812"/>
    </location>
</feature>
<dbReference type="AlphaFoldDB" id="A0A7S2EB96"/>
<dbReference type="PANTHER" id="PTHR45615">
    <property type="entry name" value="MYOSIN HEAVY CHAIN, NON-MUSCLE"/>
    <property type="match status" value="1"/>
</dbReference>
<dbReference type="PANTHER" id="PTHR45615:SF40">
    <property type="entry name" value="MYOSIN HEAVY CHAIN, NON-MUSCLE"/>
    <property type="match status" value="1"/>
</dbReference>
<sequence>MQTNSAGHTQSGGSAASDFGPHHRSTSLPSVSTATPSVTNSATQRASPTPRREVDYYHNPTELFRWINYRRWDGAKARVLTHPDECSTWIVSRHSSDGRVLWRHLPLHLVCMQSGAGGNAPQSEEQGNAKEGPEVINRRIEELIDALLDSYPEGAASPDDQGMLPLHLVVNSQKPSEKVVHSLLLTNPSAVDTKDKYGRNPLDILREKQSGGVNRESILRILNRAKLANERIASILREETTSVVAGLKQTSENERMASQRIIIRLEEELATLRNQVDDVEHQNRNEVEGKRDMEREISDLKKKLDDARIEMDSREKERNDILDHNRELESQLNDHNKVVDEIKNDVEAERQEQSDTIATLKSEVSTARAMAEAMESQLRSRFTNEEYLTTTVAELEEQISDLNSKFRQEKKTLLHERDSLENENTQLKRSVDDLTKKNLTLQTKMTDLNKQMSNVLSAHGALNAEHDRLIEAAARHEEDMLENIRSERTRMVSIMEKQREALESAISQQDQLMEESTKKESELLEMFSDERERGMEVIQKMRQDFREARASLTDRERRIQAENISAARTARAGIGSKQSNGGVDHDNISTTMSIRSMKSDNNTTSSVAMSSSKRGNAPAKGTPATSRIASSRGSVSGSVARSTTRNGGDSILPVPSSQQHHGKDESTISATSPMTSPGMSSVSYRSTASTGKYHKQRQQQRQMESRGPSVQGRSNSSISTRQGPGQPEHVTTGIADGHLIQMLEDRAEQNHSGKMDMNLSSSTNPTPLSSPSVYGGHVNAYERPQERQGRYSSQLSARGDMNKSTTSSRTGKIRHEDLRRRALFSPSPPSIGDGGRSMSIDEYSHASCSTDTSESRGGGASRISDVMEYSGMSSGLKMGMIRIQESSSLPFDSETRGRDKFTIPNEE</sequence>
<feature type="compositionally biased region" description="Polar residues" evidence="2">
    <location>
        <begin position="593"/>
        <end position="614"/>
    </location>
</feature>
<protein>
    <submittedName>
        <fullName evidence="3">Uncharacterized protein</fullName>
    </submittedName>
</protein>
<dbReference type="EMBL" id="HBGN01014314">
    <property type="protein sequence ID" value="CAD9326440.1"/>
    <property type="molecule type" value="Transcribed_RNA"/>
</dbReference>
<dbReference type="GO" id="GO:0005737">
    <property type="term" value="C:cytoplasm"/>
    <property type="evidence" value="ECO:0007669"/>
    <property type="project" value="TreeGrafter"/>
</dbReference>
<feature type="compositionally biased region" description="Low complexity" evidence="2">
    <location>
        <begin position="626"/>
        <end position="645"/>
    </location>
</feature>
<organism evidence="3">
    <name type="scientific">Ditylum brightwellii</name>
    <dbReference type="NCBI Taxonomy" id="49249"/>
    <lineage>
        <taxon>Eukaryota</taxon>
        <taxon>Sar</taxon>
        <taxon>Stramenopiles</taxon>
        <taxon>Ochrophyta</taxon>
        <taxon>Bacillariophyta</taxon>
        <taxon>Mediophyceae</taxon>
        <taxon>Lithodesmiophycidae</taxon>
        <taxon>Lithodesmiales</taxon>
        <taxon>Lithodesmiaceae</taxon>
        <taxon>Ditylum</taxon>
    </lineage>
</organism>
<dbReference type="GO" id="GO:0016460">
    <property type="term" value="C:myosin II complex"/>
    <property type="evidence" value="ECO:0007669"/>
    <property type="project" value="TreeGrafter"/>
</dbReference>
<dbReference type="InterPro" id="IPR036770">
    <property type="entry name" value="Ankyrin_rpt-contain_sf"/>
</dbReference>
<name>A0A7S2EB96_9STRA</name>
<gene>
    <name evidence="3" type="ORF">DBRI1063_LOCUS9151</name>
</gene>
<feature type="region of interest" description="Disordered" evidence="2">
    <location>
        <begin position="885"/>
        <end position="907"/>
    </location>
</feature>
<dbReference type="GO" id="GO:0032982">
    <property type="term" value="C:myosin filament"/>
    <property type="evidence" value="ECO:0007669"/>
    <property type="project" value="TreeGrafter"/>
</dbReference>
<feature type="region of interest" description="Disordered" evidence="2">
    <location>
        <begin position="569"/>
        <end position="588"/>
    </location>
</feature>
<feature type="compositionally biased region" description="Polar residues" evidence="2">
    <location>
        <begin position="711"/>
        <end position="723"/>
    </location>
</feature>
<feature type="region of interest" description="Disordered" evidence="2">
    <location>
        <begin position="593"/>
        <end position="732"/>
    </location>
</feature>
<keyword evidence="1" id="KW-0175">Coiled coil</keyword>
<feature type="region of interest" description="Disordered" evidence="2">
    <location>
        <begin position="1"/>
        <end position="54"/>
    </location>
</feature>
<feature type="coiled-coil region" evidence="1">
    <location>
        <begin position="248"/>
        <end position="451"/>
    </location>
</feature>
<feature type="compositionally biased region" description="Polar residues" evidence="2">
    <location>
        <begin position="1"/>
        <end position="14"/>
    </location>
</feature>
<evidence type="ECO:0000256" key="2">
    <source>
        <dbReference type="SAM" id="MobiDB-lite"/>
    </source>
</evidence>
<feature type="compositionally biased region" description="Polar residues" evidence="2">
    <location>
        <begin position="26"/>
        <end position="47"/>
    </location>
</feature>
<feature type="compositionally biased region" description="Polar residues" evidence="2">
    <location>
        <begin position="667"/>
        <end position="690"/>
    </location>
</feature>
<reference evidence="3" key="1">
    <citation type="submission" date="2021-01" db="EMBL/GenBank/DDBJ databases">
        <authorList>
            <person name="Corre E."/>
            <person name="Pelletier E."/>
            <person name="Niang G."/>
            <person name="Scheremetjew M."/>
            <person name="Finn R."/>
            <person name="Kale V."/>
            <person name="Holt S."/>
            <person name="Cochrane G."/>
            <person name="Meng A."/>
            <person name="Brown T."/>
            <person name="Cohen L."/>
        </authorList>
    </citation>
    <scope>NUCLEOTIDE SEQUENCE</scope>
    <source>
        <strain evidence="3">Pop2</strain>
    </source>
</reference>
<feature type="compositionally biased region" description="Polar residues" evidence="2">
    <location>
        <begin position="790"/>
        <end position="810"/>
    </location>
</feature>